<evidence type="ECO:0000313" key="13">
    <source>
        <dbReference type="Proteomes" id="UP000033115"/>
    </source>
</evidence>
<evidence type="ECO:0000256" key="1">
    <source>
        <dbReference type="ARBA" id="ARBA00018672"/>
    </source>
</evidence>
<dbReference type="SMART" id="SM00448">
    <property type="entry name" value="REC"/>
    <property type="match status" value="1"/>
</dbReference>
<dbReference type="KEGG" id="csq:CSCA_1278"/>
<feature type="domain" description="OmpR/PhoB-type" evidence="11">
    <location>
        <begin position="131"/>
        <end position="231"/>
    </location>
</feature>
<dbReference type="PANTHER" id="PTHR48111:SF40">
    <property type="entry name" value="PHOSPHATE REGULON TRANSCRIPTIONAL REGULATORY PROTEIN PHOB"/>
    <property type="match status" value="1"/>
</dbReference>
<dbReference type="RefSeq" id="WP_029161241.1">
    <property type="nucleotide sequence ID" value="NZ_CP009933.1"/>
</dbReference>
<dbReference type="Proteomes" id="UP000033115">
    <property type="component" value="Chromosome"/>
</dbReference>
<dbReference type="Pfam" id="PF00072">
    <property type="entry name" value="Response_reg"/>
    <property type="match status" value="1"/>
</dbReference>
<name>A0A0E3M8I1_CLOSL</name>
<feature type="DNA-binding region" description="OmpR/PhoB-type" evidence="9">
    <location>
        <begin position="131"/>
        <end position="231"/>
    </location>
</feature>
<dbReference type="SUPFAM" id="SSF52172">
    <property type="entry name" value="CheY-like"/>
    <property type="match status" value="1"/>
</dbReference>
<dbReference type="STRING" id="1548.CSCA_1278"/>
<evidence type="ECO:0000256" key="7">
    <source>
        <dbReference type="ARBA" id="ARBA00024867"/>
    </source>
</evidence>
<dbReference type="GO" id="GO:0032993">
    <property type="term" value="C:protein-DNA complex"/>
    <property type="evidence" value="ECO:0007669"/>
    <property type="project" value="TreeGrafter"/>
</dbReference>
<dbReference type="PROSITE" id="PS50110">
    <property type="entry name" value="RESPONSE_REGULATORY"/>
    <property type="match status" value="1"/>
</dbReference>
<sequence>MKEKLLIVEDDEAIANILKEYLEKEGYEVNWSSTGKEGLEDFKKYKFELVMIDIMLPEMDGFTLCKNIRWISEDIPIMILSAKQTDIDKVNGLKLGADDYITKPFSLTEVAARVEAHLRRYRRIDKTLISNGILKFKKDLIIIPEEKKVTINGQEIQMTLKEFDLLQLMAQNPNKVFSKEELYHHIWNSIDMEGNNTVTVHIKELREKMGDSSKNPMFIQTVWGTGYKFIGEKIY</sequence>
<keyword evidence="4" id="KW-0805">Transcription regulation</keyword>
<dbReference type="GO" id="GO:0006355">
    <property type="term" value="P:regulation of DNA-templated transcription"/>
    <property type="evidence" value="ECO:0007669"/>
    <property type="project" value="InterPro"/>
</dbReference>
<dbReference type="PROSITE" id="PS51755">
    <property type="entry name" value="OMPR_PHOB"/>
    <property type="match status" value="1"/>
</dbReference>
<dbReference type="Gene3D" id="1.10.10.10">
    <property type="entry name" value="Winged helix-like DNA-binding domain superfamily/Winged helix DNA-binding domain"/>
    <property type="match status" value="1"/>
</dbReference>
<feature type="modified residue" description="4-aspartylphosphate" evidence="8">
    <location>
        <position position="53"/>
    </location>
</feature>
<evidence type="ECO:0000256" key="9">
    <source>
        <dbReference type="PROSITE-ProRule" id="PRU01091"/>
    </source>
</evidence>
<dbReference type="InterPro" id="IPR036388">
    <property type="entry name" value="WH-like_DNA-bd_sf"/>
</dbReference>
<evidence type="ECO:0000256" key="5">
    <source>
        <dbReference type="ARBA" id="ARBA00023125"/>
    </source>
</evidence>
<evidence type="ECO:0000259" key="10">
    <source>
        <dbReference type="PROSITE" id="PS50110"/>
    </source>
</evidence>
<keyword evidence="6" id="KW-0804">Transcription</keyword>
<proteinExistence type="predicted"/>
<feature type="domain" description="Response regulatory" evidence="10">
    <location>
        <begin position="4"/>
        <end position="118"/>
    </location>
</feature>
<keyword evidence="2 8" id="KW-0597">Phosphoprotein</keyword>
<evidence type="ECO:0000256" key="2">
    <source>
        <dbReference type="ARBA" id="ARBA00022553"/>
    </source>
</evidence>
<dbReference type="CDD" id="cd00383">
    <property type="entry name" value="trans_reg_C"/>
    <property type="match status" value="1"/>
</dbReference>
<dbReference type="InterPro" id="IPR016032">
    <property type="entry name" value="Sig_transdc_resp-reg_C-effctor"/>
</dbReference>
<dbReference type="GO" id="GO:0000156">
    <property type="term" value="F:phosphorelay response regulator activity"/>
    <property type="evidence" value="ECO:0007669"/>
    <property type="project" value="TreeGrafter"/>
</dbReference>
<dbReference type="Gene3D" id="3.40.50.2300">
    <property type="match status" value="1"/>
</dbReference>
<evidence type="ECO:0000313" key="12">
    <source>
        <dbReference type="EMBL" id="AKA68403.1"/>
    </source>
</evidence>
<evidence type="ECO:0000256" key="6">
    <source>
        <dbReference type="ARBA" id="ARBA00023163"/>
    </source>
</evidence>
<dbReference type="CDD" id="cd17574">
    <property type="entry name" value="REC_OmpR"/>
    <property type="match status" value="1"/>
</dbReference>
<organism evidence="12 13">
    <name type="scientific">Clostridium scatologenes</name>
    <dbReference type="NCBI Taxonomy" id="1548"/>
    <lineage>
        <taxon>Bacteria</taxon>
        <taxon>Bacillati</taxon>
        <taxon>Bacillota</taxon>
        <taxon>Clostridia</taxon>
        <taxon>Eubacteriales</taxon>
        <taxon>Clostridiaceae</taxon>
        <taxon>Clostridium</taxon>
    </lineage>
</organism>
<dbReference type="InterPro" id="IPR011006">
    <property type="entry name" value="CheY-like_superfamily"/>
</dbReference>
<evidence type="ECO:0000259" key="11">
    <source>
        <dbReference type="PROSITE" id="PS51755"/>
    </source>
</evidence>
<protein>
    <recommendedName>
        <fullName evidence="1">Stage 0 sporulation protein A homolog</fullName>
    </recommendedName>
</protein>
<gene>
    <name evidence="12" type="ORF">CSCA_1278</name>
</gene>
<evidence type="ECO:0000256" key="4">
    <source>
        <dbReference type="ARBA" id="ARBA00023015"/>
    </source>
</evidence>
<comment type="function">
    <text evidence="7">May play the central regulatory role in sporulation. It may be an element of the effector pathway responsible for the activation of sporulation genes in response to nutritional stress. Spo0A may act in concert with spo0H (a sigma factor) to control the expression of some genes that are critical to the sporulation process.</text>
</comment>
<keyword evidence="5 9" id="KW-0238">DNA-binding</keyword>
<dbReference type="GO" id="GO:0005829">
    <property type="term" value="C:cytosol"/>
    <property type="evidence" value="ECO:0007669"/>
    <property type="project" value="TreeGrafter"/>
</dbReference>
<reference evidence="12 13" key="1">
    <citation type="journal article" date="2015" name="J. Biotechnol.">
        <title>Complete genome sequence of a malodorant-producing acetogen, Clostridium scatologenes ATCC 25775(T).</title>
        <authorList>
            <person name="Zhu Z."/>
            <person name="Guo T."/>
            <person name="Zheng H."/>
            <person name="Song T."/>
            <person name="Ouyang P."/>
            <person name="Xie J."/>
        </authorList>
    </citation>
    <scope>NUCLEOTIDE SEQUENCE [LARGE SCALE GENOMIC DNA]</scope>
    <source>
        <strain evidence="12 13">ATCC 25775</strain>
    </source>
</reference>
<evidence type="ECO:0000256" key="8">
    <source>
        <dbReference type="PROSITE-ProRule" id="PRU00169"/>
    </source>
</evidence>
<dbReference type="InterPro" id="IPR039420">
    <property type="entry name" value="WalR-like"/>
</dbReference>
<dbReference type="HOGENOM" id="CLU_000445_30_4_9"/>
<dbReference type="PANTHER" id="PTHR48111">
    <property type="entry name" value="REGULATOR OF RPOS"/>
    <property type="match status" value="1"/>
</dbReference>
<dbReference type="EMBL" id="CP009933">
    <property type="protein sequence ID" value="AKA68403.1"/>
    <property type="molecule type" value="Genomic_DNA"/>
</dbReference>
<dbReference type="FunFam" id="3.40.50.2300:FF:000001">
    <property type="entry name" value="DNA-binding response regulator PhoB"/>
    <property type="match status" value="1"/>
</dbReference>
<dbReference type="Pfam" id="PF00486">
    <property type="entry name" value="Trans_reg_C"/>
    <property type="match status" value="1"/>
</dbReference>
<keyword evidence="13" id="KW-1185">Reference proteome</keyword>
<dbReference type="InterPro" id="IPR001867">
    <property type="entry name" value="OmpR/PhoB-type_DNA-bd"/>
</dbReference>
<accession>A0A0E3M8I1</accession>
<dbReference type="InterPro" id="IPR001789">
    <property type="entry name" value="Sig_transdc_resp-reg_receiver"/>
</dbReference>
<dbReference type="SUPFAM" id="SSF46894">
    <property type="entry name" value="C-terminal effector domain of the bipartite response regulators"/>
    <property type="match status" value="1"/>
</dbReference>
<keyword evidence="3" id="KW-0902">Two-component regulatory system</keyword>
<dbReference type="GO" id="GO:0000976">
    <property type="term" value="F:transcription cis-regulatory region binding"/>
    <property type="evidence" value="ECO:0007669"/>
    <property type="project" value="TreeGrafter"/>
</dbReference>
<dbReference type="AlphaFoldDB" id="A0A0E3M8I1"/>
<dbReference type="FunFam" id="1.10.10.10:FF:000018">
    <property type="entry name" value="DNA-binding response regulator ResD"/>
    <property type="match status" value="1"/>
</dbReference>
<dbReference type="Gene3D" id="6.10.250.690">
    <property type="match status" value="1"/>
</dbReference>
<dbReference type="SMART" id="SM00862">
    <property type="entry name" value="Trans_reg_C"/>
    <property type="match status" value="1"/>
</dbReference>
<evidence type="ECO:0000256" key="3">
    <source>
        <dbReference type="ARBA" id="ARBA00023012"/>
    </source>
</evidence>